<gene>
    <name evidence="2" type="ORF">B0H15DRAFT_865624</name>
</gene>
<proteinExistence type="predicted"/>
<dbReference type="AlphaFoldDB" id="A0AAD6TSA2"/>
<protein>
    <submittedName>
        <fullName evidence="2">Uncharacterized protein</fullName>
    </submittedName>
</protein>
<comment type="caution">
    <text evidence="2">The sequence shown here is derived from an EMBL/GenBank/DDBJ whole genome shotgun (WGS) entry which is preliminary data.</text>
</comment>
<sequence>MPALADSTNAFKRSPLKRSPERLSAGGSPSKKQCSNGRKARGVQESPTKLRPQAGDLGKLLRRLGKTADYATMKALKRLASGSDQVPPLIDMVQAIVESAKASVAERSRDLKDKKMLQGELYLEWLREYKFVLAAVENVLCAKVQAATGKALFYILFYLIDEYISAVDAHQDGWSHRFPMAPVKPYSWVMTLVEEANDSSTDERSVAAVKQAEAELERFDAVMALALQRYKAECTDSEYCRLSTAIGLEQEALARGCCLLTEQTAYGSESDCMGFGLLVTTREAMLRWREQVRRTSRSPILP</sequence>
<dbReference type="EMBL" id="JARJCN010000088">
    <property type="protein sequence ID" value="KAJ7075877.1"/>
    <property type="molecule type" value="Genomic_DNA"/>
</dbReference>
<evidence type="ECO:0000256" key="1">
    <source>
        <dbReference type="SAM" id="MobiDB-lite"/>
    </source>
</evidence>
<feature type="region of interest" description="Disordered" evidence="1">
    <location>
        <begin position="1"/>
        <end position="52"/>
    </location>
</feature>
<organism evidence="2 3">
    <name type="scientific">Mycena belliarum</name>
    <dbReference type="NCBI Taxonomy" id="1033014"/>
    <lineage>
        <taxon>Eukaryota</taxon>
        <taxon>Fungi</taxon>
        <taxon>Dikarya</taxon>
        <taxon>Basidiomycota</taxon>
        <taxon>Agaricomycotina</taxon>
        <taxon>Agaricomycetes</taxon>
        <taxon>Agaricomycetidae</taxon>
        <taxon>Agaricales</taxon>
        <taxon>Marasmiineae</taxon>
        <taxon>Mycenaceae</taxon>
        <taxon>Mycena</taxon>
    </lineage>
</organism>
<evidence type="ECO:0000313" key="3">
    <source>
        <dbReference type="Proteomes" id="UP001222325"/>
    </source>
</evidence>
<name>A0AAD6TSA2_9AGAR</name>
<reference evidence="2" key="1">
    <citation type="submission" date="2023-03" db="EMBL/GenBank/DDBJ databases">
        <title>Massive genome expansion in bonnet fungi (Mycena s.s.) driven by repeated elements and novel gene families across ecological guilds.</title>
        <authorList>
            <consortium name="Lawrence Berkeley National Laboratory"/>
            <person name="Harder C.B."/>
            <person name="Miyauchi S."/>
            <person name="Viragh M."/>
            <person name="Kuo A."/>
            <person name="Thoen E."/>
            <person name="Andreopoulos B."/>
            <person name="Lu D."/>
            <person name="Skrede I."/>
            <person name="Drula E."/>
            <person name="Henrissat B."/>
            <person name="Morin E."/>
            <person name="Kohler A."/>
            <person name="Barry K."/>
            <person name="LaButti K."/>
            <person name="Morin E."/>
            <person name="Salamov A."/>
            <person name="Lipzen A."/>
            <person name="Mereny Z."/>
            <person name="Hegedus B."/>
            <person name="Baldrian P."/>
            <person name="Stursova M."/>
            <person name="Weitz H."/>
            <person name="Taylor A."/>
            <person name="Grigoriev I.V."/>
            <person name="Nagy L.G."/>
            <person name="Martin F."/>
            <person name="Kauserud H."/>
        </authorList>
    </citation>
    <scope>NUCLEOTIDE SEQUENCE</scope>
    <source>
        <strain evidence="2">CBHHK173m</strain>
    </source>
</reference>
<accession>A0AAD6TSA2</accession>
<dbReference type="Proteomes" id="UP001222325">
    <property type="component" value="Unassembled WGS sequence"/>
</dbReference>
<evidence type="ECO:0000313" key="2">
    <source>
        <dbReference type="EMBL" id="KAJ7075877.1"/>
    </source>
</evidence>
<keyword evidence="3" id="KW-1185">Reference proteome</keyword>
<feature type="compositionally biased region" description="Polar residues" evidence="1">
    <location>
        <begin position="1"/>
        <end position="11"/>
    </location>
</feature>